<dbReference type="PANTHER" id="PTHR34129">
    <property type="entry name" value="BLR1139 PROTEIN"/>
    <property type="match status" value="1"/>
</dbReference>
<dbReference type="SUPFAM" id="SSF56399">
    <property type="entry name" value="ADP-ribosylation"/>
    <property type="match status" value="1"/>
</dbReference>
<comment type="caution">
    <text evidence="1">The sequence shown here is derived from an EMBL/GenBank/DDBJ whole genome shotgun (WGS) entry which is preliminary data.</text>
</comment>
<dbReference type="RefSeq" id="WP_071808204.1">
    <property type="nucleotide sequence ID" value="NZ_MEIA01000371.1"/>
</dbReference>
<dbReference type="AlphaFoldDB" id="A0A1K0FEN2"/>
<dbReference type="PANTHER" id="PTHR34129:SF1">
    <property type="entry name" value="DUF952 DOMAIN-CONTAINING PROTEIN"/>
    <property type="match status" value="1"/>
</dbReference>
<sequence length="115" mass="12524">MLVYKILLSGEWSRFQASGSFDGSPFDRSSGYIHLSTREQVAGTAERRFADEGALVLLGVEADAFGDKLRWEMMPNGGPYPHLYDCLTLDDVVAVHHAPDAAAVEETLSQAKPPA</sequence>
<dbReference type="Gene3D" id="3.20.170.20">
    <property type="entry name" value="Protein of unknown function DUF952"/>
    <property type="match status" value="1"/>
</dbReference>
<evidence type="ECO:0000313" key="2">
    <source>
        <dbReference type="Proteomes" id="UP000182486"/>
    </source>
</evidence>
<organism evidence="1 2">
    <name type="scientific">Couchioplanes caeruleus subsp. caeruleus</name>
    <dbReference type="NCBI Taxonomy" id="56427"/>
    <lineage>
        <taxon>Bacteria</taxon>
        <taxon>Bacillati</taxon>
        <taxon>Actinomycetota</taxon>
        <taxon>Actinomycetes</taxon>
        <taxon>Micromonosporales</taxon>
        <taxon>Micromonosporaceae</taxon>
        <taxon>Couchioplanes</taxon>
    </lineage>
</organism>
<gene>
    <name evidence="1" type="ORF">BG844_27210</name>
</gene>
<proteinExistence type="predicted"/>
<evidence type="ECO:0000313" key="1">
    <source>
        <dbReference type="EMBL" id="OJF11289.1"/>
    </source>
</evidence>
<name>A0A1K0FEN2_9ACTN</name>
<dbReference type="InterPro" id="IPR009297">
    <property type="entry name" value="DUF952"/>
</dbReference>
<dbReference type="Proteomes" id="UP000182486">
    <property type="component" value="Unassembled WGS sequence"/>
</dbReference>
<dbReference type="Pfam" id="PF06108">
    <property type="entry name" value="DUF952"/>
    <property type="match status" value="1"/>
</dbReference>
<reference evidence="1 2" key="1">
    <citation type="submission" date="2016-09" db="EMBL/GenBank/DDBJ databases">
        <title>Couchioplanes caeruleus draft genome sequence.</title>
        <authorList>
            <person name="Sheehan J."/>
            <person name="Caffrey P."/>
        </authorList>
    </citation>
    <scope>NUCLEOTIDE SEQUENCE [LARGE SCALE GENOMIC DNA]</scope>
    <source>
        <strain evidence="1 2">DSM 43634</strain>
    </source>
</reference>
<dbReference type="EMBL" id="MEIA01000371">
    <property type="protein sequence ID" value="OJF11289.1"/>
    <property type="molecule type" value="Genomic_DNA"/>
</dbReference>
<accession>A0A1K0FEN2</accession>
<protein>
    <recommendedName>
        <fullName evidence="3">DUF952 domain-containing protein</fullName>
    </recommendedName>
</protein>
<evidence type="ECO:0008006" key="3">
    <source>
        <dbReference type="Google" id="ProtNLM"/>
    </source>
</evidence>
<keyword evidence="2" id="KW-1185">Reference proteome</keyword>